<evidence type="ECO:0000256" key="11">
    <source>
        <dbReference type="SAM" id="MobiDB-lite"/>
    </source>
</evidence>
<dbReference type="SMART" id="SM00320">
    <property type="entry name" value="WD40"/>
    <property type="match status" value="4"/>
</dbReference>
<feature type="compositionally biased region" description="Basic and acidic residues" evidence="11">
    <location>
        <begin position="1341"/>
        <end position="1353"/>
    </location>
</feature>
<evidence type="ECO:0000256" key="5">
    <source>
        <dbReference type="ARBA" id="ARBA00022723"/>
    </source>
</evidence>
<feature type="region of interest" description="Disordered" evidence="11">
    <location>
        <begin position="925"/>
        <end position="1032"/>
    </location>
</feature>
<proteinExistence type="inferred from homology"/>
<dbReference type="Pfam" id="PF21719">
    <property type="entry name" value="MIOS_a-sol"/>
    <property type="match status" value="1"/>
</dbReference>
<dbReference type="InterPro" id="IPR037593">
    <property type="entry name" value="MIOS/Sea4"/>
</dbReference>
<dbReference type="FunFam" id="2.130.10.10:FF:000103">
    <property type="entry name" value="Meiosis regulator for oocyte development"/>
    <property type="match status" value="1"/>
</dbReference>
<dbReference type="Pfam" id="PF15388">
    <property type="entry name" value="FAM117"/>
    <property type="match status" value="1"/>
</dbReference>
<keyword evidence="5" id="KW-0479">Metal-binding</keyword>
<dbReference type="InterPro" id="IPR001680">
    <property type="entry name" value="WD40_rpt"/>
</dbReference>
<dbReference type="InterPro" id="IPR049092">
    <property type="entry name" value="MIOS_a-sol"/>
</dbReference>
<feature type="compositionally biased region" description="Polar residues" evidence="11">
    <location>
        <begin position="991"/>
        <end position="1005"/>
    </location>
</feature>
<dbReference type="InterPro" id="IPR036322">
    <property type="entry name" value="WD40_repeat_dom_sf"/>
</dbReference>
<dbReference type="EMBL" id="VOFY01000006">
    <property type="protein sequence ID" value="KAA8591877.1"/>
    <property type="molecule type" value="Genomic_DNA"/>
</dbReference>
<feature type="compositionally biased region" description="Low complexity" evidence="11">
    <location>
        <begin position="945"/>
        <end position="960"/>
    </location>
</feature>
<dbReference type="GO" id="GO:0005765">
    <property type="term" value="C:lysosomal membrane"/>
    <property type="evidence" value="ECO:0007669"/>
    <property type="project" value="UniProtKB-SubCell"/>
</dbReference>
<dbReference type="InterPro" id="IPR026642">
    <property type="entry name" value="Glcci1/FAM117"/>
</dbReference>
<name>A0A5J5DF13_9PERO</name>
<evidence type="ECO:0000259" key="12">
    <source>
        <dbReference type="Pfam" id="PF17034"/>
    </source>
</evidence>
<dbReference type="Pfam" id="PF17034">
    <property type="entry name" value="zinc_ribbon_16"/>
    <property type="match status" value="1"/>
</dbReference>
<evidence type="ECO:0000256" key="10">
    <source>
        <dbReference type="ARBA" id="ARBA00023228"/>
    </source>
</evidence>
<feature type="compositionally biased region" description="Polar residues" evidence="11">
    <location>
        <begin position="928"/>
        <end position="944"/>
    </location>
</feature>
<feature type="compositionally biased region" description="Low complexity" evidence="11">
    <location>
        <begin position="1300"/>
        <end position="1326"/>
    </location>
</feature>
<keyword evidence="7" id="KW-0863">Zinc-finger</keyword>
<evidence type="ECO:0000256" key="2">
    <source>
        <dbReference type="ARBA" id="ARBA00009713"/>
    </source>
</evidence>
<dbReference type="PANTHER" id="PTHR16453">
    <property type="entry name" value="WD40 DOMAIN-CONTAINING PROTEIN MIO FAMILY MEMBER"/>
    <property type="match status" value="1"/>
</dbReference>
<feature type="region of interest" description="Disordered" evidence="11">
    <location>
        <begin position="886"/>
        <end position="912"/>
    </location>
</feature>
<dbReference type="InterPro" id="IPR031488">
    <property type="entry name" value="Zn_ribbon_mio"/>
</dbReference>
<keyword evidence="9" id="KW-0472">Membrane</keyword>
<accession>A0A5J5DF13</accession>
<dbReference type="SUPFAM" id="SSF50978">
    <property type="entry name" value="WD40 repeat-like"/>
    <property type="match status" value="1"/>
</dbReference>
<feature type="region of interest" description="Disordered" evidence="11">
    <location>
        <begin position="1075"/>
        <end position="1095"/>
    </location>
</feature>
<evidence type="ECO:0000256" key="1">
    <source>
        <dbReference type="ARBA" id="ARBA00004656"/>
    </source>
</evidence>
<dbReference type="InterPro" id="IPR015943">
    <property type="entry name" value="WD40/YVTN_repeat-like_dom_sf"/>
</dbReference>
<dbReference type="CDD" id="cd16691">
    <property type="entry name" value="mRING-H2-C3H3C2_Mio"/>
    <property type="match status" value="1"/>
</dbReference>
<feature type="region of interest" description="Disordered" evidence="11">
    <location>
        <begin position="1164"/>
        <end position="1197"/>
    </location>
</feature>
<evidence type="ECO:0000256" key="4">
    <source>
        <dbReference type="ARBA" id="ARBA00022574"/>
    </source>
</evidence>
<feature type="compositionally biased region" description="Low complexity" evidence="11">
    <location>
        <begin position="896"/>
        <end position="910"/>
    </location>
</feature>
<dbReference type="Gene3D" id="2.130.10.10">
    <property type="entry name" value="YVTN repeat-like/Quinoprotein amine dehydrogenase"/>
    <property type="match status" value="1"/>
</dbReference>
<keyword evidence="10" id="KW-0458">Lysosome</keyword>
<evidence type="ECO:0000256" key="9">
    <source>
        <dbReference type="ARBA" id="ARBA00023136"/>
    </source>
</evidence>
<protein>
    <submittedName>
        <fullName evidence="14">Uncharacterized protein</fullName>
    </submittedName>
</protein>
<gene>
    <name evidence="14" type="ORF">FQN60_017251</name>
</gene>
<feature type="compositionally biased region" description="Polar residues" evidence="11">
    <location>
        <begin position="1327"/>
        <end position="1340"/>
    </location>
</feature>
<evidence type="ECO:0000313" key="14">
    <source>
        <dbReference type="EMBL" id="KAA8591877.1"/>
    </source>
</evidence>
<dbReference type="PANTHER" id="PTHR16453:SF9">
    <property type="entry name" value="GATOR COMPLEX PROTEIN MIOS"/>
    <property type="match status" value="1"/>
</dbReference>
<dbReference type="Proteomes" id="UP000327493">
    <property type="component" value="Chromosome 6"/>
</dbReference>
<feature type="region of interest" description="Disordered" evidence="11">
    <location>
        <begin position="1300"/>
        <end position="1363"/>
    </location>
</feature>
<keyword evidence="3" id="KW-0597">Phosphoprotein</keyword>
<evidence type="ECO:0000259" key="13">
    <source>
        <dbReference type="Pfam" id="PF21719"/>
    </source>
</evidence>
<dbReference type="GO" id="GO:0008270">
    <property type="term" value="F:zinc ion binding"/>
    <property type="evidence" value="ECO:0007669"/>
    <property type="project" value="UniProtKB-KW"/>
</dbReference>
<sequence length="1363" mass="150182">MSGSKPDILWSPHHPDRYVICDSELGLYRIGPVGGSETKAGTLPLSEETAATLLAINSDTPYMKCVAWYPKHEPECLLAVGQANGRVVLTSLGQSHNSTCKELVGKEFVPKHARQCNTLAWNPVDSNLLAAGLDKHRADFSVLIWDISSKFSSEASVASEKIRLSSGDLDSSSVVTKPLYELGQNDACLSLCWLLRDPKLLLAGMHRNLAIFDLRNTSQKTFVNTKAIQGVTVDPHFPDRVASFFEGQVAIWDLRKFEKPVLTLTEQPKPLTKVAWCPTRNGLLATLTRDSNIIRLYDMQHTPTPIGDETEPTIIERSVQPCESQIGSFAWHPSSLNRMVVVSAANRVMTDFTVFERISLAWSSTTSLMWACGRHLYDCVEDGAEGVESVIEKDIATKMRQRAQSRYGHDTVQVWRNHLLAGGNDPQLKSLWYDLFYMKQCAEDMELKLQGNKQSVVYSGIKNIVKTSSGTKESRRCWSGSDRQTDLPRYDSEERCLALRLCGWISRGPDIGVDMFLRSLEQECEWERAAAVALFNLDIRRAIQILNKGATAENGDLNLNVVAMALSGYTDEKSSLWREMCSSLRLQLKNPYLCIMFAFLTSEPGVYDGVLYESSVAVRDRVAFACMFLSDAQLPRYMDKLTNEMKEAGNLEGILLTGLSKDGVDLMESHVDRTGDVQTASFCMLKGSPGEVLKDPRVQCWIENYRNLLDAWRFWHKRAEFDIYRGKLDPSSKPLAQVFVSCNFCGKSISYSCSAMPHQGRGFSQYGVSGSPTKSKVTSCPGCRKPLPRCALCLMNMGTPVSNCPGTGKSDEKVDLTRENKLAQFNNWFTWCHNCRHGGHAGHMLSWFRDHTECPVSACTCKCMQLDTTGNLGNYSLFWRMSAPSNSLQQPRVRRSNAGSPGSYNNNSSSCRLHPIRATVPYQLLRGGQSSPTRSQTLYGGATNSRGSSPPSSPSLSSGSANAKQRLSPENKDSSCPPDSPVSRAEKSKLQVRSSSAIRRTSSLDAITGPYLTGQWPRDSHGPYPSCMKDKATQTPGLWIDEGAEQGSSHQRSASWGSADHLKEIAKLRLQLQRSKQVSRQSKDREQSSLQLQQQVQHGTACQPQYKGTSSALSTIPVPKSLICRVPSSVEGISHELENVFIREDWEQGIQAMDVVDGRRAPFPLHHYSSSGDTRDTDTQAPSSGDSSPSPRPCCSDHVHSPNGSPCSAEEIDKDSLCSSPLPKFATSPKPNNSYMFKREPPEGCERVKVFEEMVSGTSKGFPLFSCPDKNKVNFIPRGSAFCPVKLLCSSLFSPVSPSSCSSDSPGPQLTPTLPTAPLATFPASADWSTNTSTGINIDNSTDRQSPDKDVGKDGAAQVLLTS</sequence>
<evidence type="ECO:0000313" key="15">
    <source>
        <dbReference type="Proteomes" id="UP000327493"/>
    </source>
</evidence>
<comment type="subcellular location">
    <subcellularLocation>
        <location evidence="1">Lysosome membrane</location>
    </subcellularLocation>
</comment>
<evidence type="ECO:0000256" key="8">
    <source>
        <dbReference type="ARBA" id="ARBA00022833"/>
    </source>
</evidence>
<organism evidence="14 15">
    <name type="scientific">Etheostoma spectabile</name>
    <name type="common">orangethroat darter</name>
    <dbReference type="NCBI Taxonomy" id="54343"/>
    <lineage>
        <taxon>Eukaryota</taxon>
        <taxon>Metazoa</taxon>
        <taxon>Chordata</taxon>
        <taxon>Craniata</taxon>
        <taxon>Vertebrata</taxon>
        <taxon>Euteleostomi</taxon>
        <taxon>Actinopterygii</taxon>
        <taxon>Neopterygii</taxon>
        <taxon>Teleostei</taxon>
        <taxon>Neoteleostei</taxon>
        <taxon>Acanthomorphata</taxon>
        <taxon>Eupercaria</taxon>
        <taxon>Perciformes</taxon>
        <taxon>Percoidei</taxon>
        <taxon>Percidae</taxon>
        <taxon>Etheostomatinae</taxon>
        <taxon>Etheostoma</taxon>
    </lineage>
</organism>
<keyword evidence="8" id="KW-0862">Zinc</keyword>
<comment type="similarity">
    <text evidence="2">Belongs to the WD repeat mio family.</text>
</comment>
<feature type="compositionally biased region" description="Low complexity" evidence="11">
    <location>
        <begin position="1182"/>
        <end position="1194"/>
    </location>
</feature>
<evidence type="ECO:0000256" key="6">
    <source>
        <dbReference type="ARBA" id="ARBA00022737"/>
    </source>
</evidence>
<keyword evidence="4" id="KW-0853">WD repeat</keyword>
<dbReference type="Pfam" id="PF21720">
    <property type="entry name" value="MIOS_WD40"/>
    <property type="match status" value="1"/>
</dbReference>
<keyword evidence="15" id="KW-1185">Reference proteome</keyword>
<dbReference type="GO" id="GO:1904263">
    <property type="term" value="P:positive regulation of TORC1 signaling"/>
    <property type="evidence" value="ECO:0007669"/>
    <property type="project" value="TreeGrafter"/>
</dbReference>
<dbReference type="GO" id="GO:0034198">
    <property type="term" value="P:cellular response to amino acid starvation"/>
    <property type="evidence" value="ECO:0007669"/>
    <property type="project" value="TreeGrafter"/>
</dbReference>
<evidence type="ECO:0000256" key="3">
    <source>
        <dbReference type="ARBA" id="ARBA00022553"/>
    </source>
</evidence>
<reference evidence="14 15" key="1">
    <citation type="submission" date="2019-08" db="EMBL/GenBank/DDBJ databases">
        <title>A chromosome-level genome assembly, high-density linkage maps, and genome scans reveal the genomic architecture of hybrid incompatibilities underlying speciation via character displacement in darters (Percidae: Etheostominae).</title>
        <authorList>
            <person name="Moran R.L."/>
            <person name="Catchen J.M."/>
            <person name="Fuller R.C."/>
        </authorList>
    </citation>
    <scope>NUCLEOTIDE SEQUENCE [LARGE SCALE GENOMIC DNA]</scope>
    <source>
        <strain evidence="14">EspeVRDwgs_2016</strain>
        <tissue evidence="14">Muscle</tissue>
    </source>
</reference>
<comment type="caution">
    <text evidence="14">The sequence shown here is derived from an EMBL/GenBank/DDBJ whole genome shotgun (WGS) entry which is preliminary data.</text>
</comment>
<keyword evidence="6" id="KW-0677">Repeat</keyword>
<feature type="domain" description="GATOR2 complex protein MIO zinc-ribbon like" evidence="12">
    <location>
        <begin position="742"/>
        <end position="864"/>
    </location>
</feature>
<feature type="domain" description="MIOS-like alpha-solenoid" evidence="13">
    <location>
        <begin position="399"/>
        <end position="628"/>
    </location>
</feature>
<evidence type="ECO:0000256" key="7">
    <source>
        <dbReference type="ARBA" id="ARBA00022771"/>
    </source>
</evidence>